<dbReference type="Gene3D" id="1.10.1760.20">
    <property type="match status" value="1"/>
</dbReference>
<sequence>MNKRNVKDFLDRQYRLKRLALASILIAITLICSIYLNVYIVVFKFSVANAVLHIAGYILGPIYGFAIAIITNTLAFFINSNGAAFHWGFTITAGLQGLIAGLMMLLNKKKVDWKVILATNVITTILCSILLRSYFLAELLGKSIYVLMKPRILNSAIMGILYIIIELLLITALKPIENKLPSESEFITFSVGKKEKSK</sequence>
<feature type="transmembrane region" description="Helical" evidence="1">
    <location>
        <begin position="155"/>
        <end position="173"/>
    </location>
</feature>
<accession>A0A2S0KNN8</accession>
<dbReference type="NCBIfam" id="TIGR04518">
    <property type="entry name" value="ECF_S_folT_fam"/>
    <property type="match status" value="1"/>
</dbReference>
<protein>
    <recommendedName>
        <fullName evidence="4">Folate family ECF transporter S component</fullName>
    </recommendedName>
</protein>
<dbReference type="Proteomes" id="UP000237947">
    <property type="component" value="Chromosome"/>
</dbReference>
<dbReference type="AlphaFoldDB" id="A0A2S0KNN8"/>
<keyword evidence="1" id="KW-1133">Transmembrane helix</keyword>
<dbReference type="GO" id="GO:0022857">
    <property type="term" value="F:transmembrane transporter activity"/>
    <property type="evidence" value="ECO:0007669"/>
    <property type="project" value="InterPro"/>
</dbReference>
<name>A0A2S0KNN8_9FIRM</name>
<dbReference type="Pfam" id="PF12822">
    <property type="entry name" value="ECF_trnsprt"/>
    <property type="match status" value="1"/>
</dbReference>
<keyword evidence="1" id="KW-0812">Transmembrane</keyword>
<dbReference type="KEGG" id="fsa:C5Q98_05240"/>
<evidence type="ECO:0000256" key="1">
    <source>
        <dbReference type="SAM" id="Phobius"/>
    </source>
</evidence>
<dbReference type="OrthoDB" id="4624at2"/>
<organism evidence="2 3">
    <name type="scientific">Fastidiosipila sanguinis</name>
    <dbReference type="NCBI Taxonomy" id="236753"/>
    <lineage>
        <taxon>Bacteria</taxon>
        <taxon>Bacillati</taxon>
        <taxon>Bacillota</taxon>
        <taxon>Clostridia</taxon>
        <taxon>Eubacteriales</taxon>
        <taxon>Oscillospiraceae</taxon>
        <taxon>Fastidiosipila</taxon>
    </lineage>
</organism>
<keyword evidence="1" id="KW-0472">Membrane</keyword>
<evidence type="ECO:0000313" key="2">
    <source>
        <dbReference type="EMBL" id="AVM42652.1"/>
    </source>
</evidence>
<keyword evidence="3" id="KW-1185">Reference proteome</keyword>
<evidence type="ECO:0000313" key="3">
    <source>
        <dbReference type="Proteomes" id="UP000237947"/>
    </source>
</evidence>
<dbReference type="InterPro" id="IPR024529">
    <property type="entry name" value="ECF_trnsprt_substrate-spec"/>
</dbReference>
<feature type="transmembrane region" description="Helical" evidence="1">
    <location>
        <begin position="84"/>
        <end position="106"/>
    </location>
</feature>
<feature type="transmembrane region" description="Helical" evidence="1">
    <location>
        <begin position="20"/>
        <end position="42"/>
    </location>
</feature>
<gene>
    <name evidence="2" type="ORF">C5Q98_05240</name>
</gene>
<dbReference type="EMBL" id="CP027226">
    <property type="protein sequence ID" value="AVM42652.1"/>
    <property type="molecule type" value="Genomic_DNA"/>
</dbReference>
<dbReference type="InterPro" id="IPR030949">
    <property type="entry name" value="ECF_S_folate_fam"/>
</dbReference>
<feature type="transmembrane region" description="Helical" evidence="1">
    <location>
        <begin position="54"/>
        <end position="78"/>
    </location>
</feature>
<dbReference type="RefSeq" id="WP_106012606.1">
    <property type="nucleotide sequence ID" value="NZ_CP027226.1"/>
</dbReference>
<proteinExistence type="predicted"/>
<feature type="transmembrane region" description="Helical" evidence="1">
    <location>
        <begin position="115"/>
        <end position="135"/>
    </location>
</feature>
<reference evidence="3" key="1">
    <citation type="submission" date="2018-02" db="EMBL/GenBank/DDBJ databases">
        <authorList>
            <person name="Holder M.E."/>
            <person name="Ajami N.J."/>
            <person name="Petrosino J.F."/>
        </authorList>
    </citation>
    <scope>NUCLEOTIDE SEQUENCE [LARGE SCALE GENOMIC DNA]</scope>
    <source>
        <strain evidence="3">CCUG 47711</strain>
    </source>
</reference>
<evidence type="ECO:0008006" key="4">
    <source>
        <dbReference type="Google" id="ProtNLM"/>
    </source>
</evidence>